<accession>A0A0G4J2Z9</accession>
<keyword evidence="2" id="KW-0496">Mitochondrion</keyword>
<dbReference type="Proteomes" id="UP000039324">
    <property type="component" value="Unassembled WGS sequence"/>
</dbReference>
<reference evidence="1 3" key="1">
    <citation type="submission" date="2015-02" db="EMBL/GenBank/DDBJ databases">
        <authorList>
            <person name="Chooi Y.-H."/>
        </authorList>
    </citation>
    <scope>NUCLEOTIDE SEQUENCE [LARGE SCALE GENOMIC DNA]</scope>
    <source>
        <strain evidence="1">E3</strain>
    </source>
</reference>
<dbReference type="EMBL" id="OVEO01000010">
    <property type="protein sequence ID" value="SPQ98532.1"/>
    <property type="molecule type" value="Genomic_DNA"/>
</dbReference>
<dbReference type="AlphaFoldDB" id="A0A0G4J2Z9"/>
<name>A0A0G4J2Z9_PLABS</name>
<geneLocation type="mitochondrion" evidence="2"/>
<gene>
    <name evidence="1" type="ORF">PBRA_008666</name>
    <name evidence="2" type="ORF">PLBR_LOCUS5747</name>
</gene>
<organism evidence="1 3">
    <name type="scientific">Plasmodiophora brassicae</name>
    <name type="common">Clubroot disease agent</name>
    <dbReference type="NCBI Taxonomy" id="37360"/>
    <lineage>
        <taxon>Eukaryota</taxon>
        <taxon>Sar</taxon>
        <taxon>Rhizaria</taxon>
        <taxon>Endomyxa</taxon>
        <taxon>Phytomyxea</taxon>
        <taxon>Plasmodiophorida</taxon>
        <taxon>Plasmodiophoridae</taxon>
        <taxon>Plasmodiophora</taxon>
    </lineage>
</organism>
<reference evidence="2 4" key="2">
    <citation type="submission" date="2018-03" db="EMBL/GenBank/DDBJ databases">
        <authorList>
            <person name="Fogelqvist J."/>
        </authorList>
    </citation>
    <scope>NUCLEOTIDE SEQUENCE [LARGE SCALE GENOMIC DNA]</scope>
</reference>
<evidence type="ECO:0000313" key="2">
    <source>
        <dbReference type="EMBL" id="SPQ98532.1"/>
    </source>
</evidence>
<protein>
    <submittedName>
        <fullName evidence="1">Uncharacterized protein</fullName>
    </submittedName>
</protein>
<sequence length="136" mass="14986">MNRYRAEPLSTTGRCGTKQAVPIASSTADHRQRRILGDISPAPSWSNFAGLRAEMKRVREKIIDIKAHLDTLETMAVRLSQRVDECDVVADGAEQSSSSTATKRRNRLLFTDEIDPCIVESPPLQAASGQGPVPRR</sequence>
<dbReference type="EMBL" id="CDSF01000116">
    <property type="protein sequence ID" value="CEP01724.1"/>
    <property type="molecule type" value="Genomic_DNA"/>
</dbReference>
<proteinExistence type="predicted"/>
<dbReference type="Proteomes" id="UP000290189">
    <property type="component" value="Unassembled WGS sequence"/>
</dbReference>
<keyword evidence="3" id="KW-1185">Reference proteome</keyword>
<evidence type="ECO:0000313" key="4">
    <source>
        <dbReference type="Proteomes" id="UP000290189"/>
    </source>
</evidence>
<evidence type="ECO:0000313" key="3">
    <source>
        <dbReference type="Proteomes" id="UP000039324"/>
    </source>
</evidence>
<evidence type="ECO:0000313" key="1">
    <source>
        <dbReference type="EMBL" id="CEP01724.1"/>
    </source>
</evidence>